<dbReference type="Proteomes" id="UP000324800">
    <property type="component" value="Unassembled WGS sequence"/>
</dbReference>
<keyword evidence="3" id="KW-0966">Cell projection</keyword>
<dbReference type="PROSITE" id="PS50294">
    <property type="entry name" value="WD_REPEATS_REGION"/>
    <property type="match status" value="2"/>
</dbReference>
<dbReference type="Gene3D" id="2.130.10.10">
    <property type="entry name" value="YVTN repeat-like/Quinoprotein amine dehydrogenase"/>
    <property type="match status" value="2"/>
</dbReference>
<dbReference type="InterPro" id="IPR015943">
    <property type="entry name" value="WD40/YVTN_repeat-like_dom_sf"/>
</dbReference>
<keyword evidence="1" id="KW-0853">WD repeat</keyword>
<dbReference type="PANTHER" id="PTHR32215">
    <property type="entry name" value="CILIA- AND FLAGELLA-ASSOCIATED PROTEIN 57"/>
    <property type="match status" value="1"/>
</dbReference>
<organism evidence="3 4">
    <name type="scientific">Streblomastix strix</name>
    <dbReference type="NCBI Taxonomy" id="222440"/>
    <lineage>
        <taxon>Eukaryota</taxon>
        <taxon>Metamonada</taxon>
        <taxon>Preaxostyla</taxon>
        <taxon>Oxymonadida</taxon>
        <taxon>Streblomastigidae</taxon>
        <taxon>Streblomastix</taxon>
    </lineage>
</organism>
<dbReference type="Pfam" id="PF00400">
    <property type="entry name" value="WD40"/>
    <property type="match status" value="2"/>
</dbReference>
<comment type="caution">
    <text evidence="3">The sequence shown here is derived from an EMBL/GenBank/DDBJ whole genome shotgun (WGS) entry which is preliminary data.</text>
</comment>
<dbReference type="InterPro" id="IPR052993">
    <property type="entry name" value="CFA-57"/>
</dbReference>
<feature type="coiled-coil region" evidence="2">
    <location>
        <begin position="697"/>
        <end position="724"/>
    </location>
</feature>
<dbReference type="PANTHER" id="PTHR32215:SF0">
    <property type="entry name" value="CILIA- AND FLAGELLA-ASSOCIATED PROTEIN 57"/>
    <property type="match status" value="1"/>
</dbReference>
<accession>A0A5J4X616</accession>
<dbReference type="EMBL" id="SNRW01000259">
    <property type="protein sequence ID" value="KAA6402282.1"/>
    <property type="molecule type" value="Genomic_DNA"/>
</dbReference>
<dbReference type="InterPro" id="IPR001680">
    <property type="entry name" value="WD40_rpt"/>
</dbReference>
<dbReference type="OrthoDB" id="10251741at2759"/>
<feature type="repeat" description="WD" evidence="1">
    <location>
        <begin position="489"/>
        <end position="523"/>
    </location>
</feature>
<evidence type="ECO:0000313" key="4">
    <source>
        <dbReference type="Proteomes" id="UP000324800"/>
    </source>
</evidence>
<dbReference type="SUPFAM" id="SSF50978">
    <property type="entry name" value="WD40 repeat-like"/>
    <property type="match status" value="2"/>
</dbReference>
<evidence type="ECO:0000256" key="2">
    <source>
        <dbReference type="SAM" id="Coils"/>
    </source>
</evidence>
<dbReference type="AlphaFoldDB" id="A0A5J4X616"/>
<dbReference type="PROSITE" id="PS50082">
    <property type="entry name" value="WD_REPEATS_2"/>
    <property type="match status" value="2"/>
</dbReference>
<evidence type="ECO:0000256" key="1">
    <source>
        <dbReference type="PROSITE-ProRule" id="PRU00221"/>
    </source>
</evidence>
<evidence type="ECO:0000313" key="3">
    <source>
        <dbReference type="EMBL" id="KAA6402282.1"/>
    </source>
</evidence>
<keyword evidence="2" id="KW-0175">Coiled coil</keyword>
<protein>
    <submittedName>
        <fullName evidence="3">Putative cilia-and flagella-associated protein</fullName>
    </submittedName>
</protein>
<reference evidence="3 4" key="1">
    <citation type="submission" date="2019-03" db="EMBL/GenBank/DDBJ databases">
        <title>Single cell metagenomics reveals metabolic interactions within the superorganism composed of flagellate Streblomastix strix and complex community of Bacteroidetes bacteria on its surface.</title>
        <authorList>
            <person name="Treitli S.C."/>
            <person name="Kolisko M."/>
            <person name="Husnik F."/>
            <person name="Keeling P."/>
            <person name="Hampl V."/>
        </authorList>
    </citation>
    <scope>NUCLEOTIDE SEQUENCE [LARGE SCALE GENOMIC DNA]</scope>
    <source>
        <strain evidence="3">ST1C</strain>
    </source>
</reference>
<keyword evidence="3" id="KW-0282">Flagellum</keyword>
<dbReference type="InterPro" id="IPR036322">
    <property type="entry name" value="WD40_repeat_dom_sf"/>
</dbReference>
<sequence length="737" mass="81657">MTQNASLYHHKATIQPLHVFGISKTLSDNLFHVDNDRIVYPVGKHFASYKVGNRTMTFIMETEKNKTSIQTGLNISPDKKYLGSCEITEDENTSTSASTANLGVNTVPQVSVYSFMSLKKVRTLQRPVDVTDSTFQCIAFSNDSKHCAVCCGQPDYTLILWHWNQPLRVLGIAKQTTPTTHISFHPIDNTQLALSGPKTLKVYRWSDNTLKQFNLISGRRDPPNFTAHIWVEDSERIIAATDRGDLCIYDRGELHLTLTSVLGQGISITTLVGLKKNGGFIVGGENGKFSIFENSADQAEVYRIRHALQIPRDQKITALSVSPNNQQLAAVIGHAHICIVNLGILETVAEKDMENTIYNFVSGGFHFGAITGLSIAQRKPIAATCGVDQWVRIWNFLDMSCELAVHFDSETRSISLHPSGFHAILSCGDRVKLLNIMPHTLDVLREFPFPQQSGCQEVLFSRGGHLFACAHAKTISIFNTYTGECIGMMRGHIGPVRSIAFGPNDKCFYSAGADGALYQWNMEMKGQEPFRREHEHVMSGCSYSALVAGQQKEIAACGSDLQLREVIEGQLTVEFPAGTIVKRMTHLTIIPGNLGLVGGLSSGGIKIYAWPITETFARDTTKPDQPITPVFDEYVGHNGSVTRTAISSDGLVLLSTGEDGSLFVWAVQPIDFGKIRPIRLPEANTFWDANIISKRELDDTQTKITSLQNKIKELNFQTDNLLARKEKQFAEKIDSER</sequence>
<keyword evidence="3" id="KW-0969">Cilium</keyword>
<dbReference type="SMART" id="SM00320">
    <property type="entry name" value="WD40"/>
    <property type="match status" value="7"/>
</dbReference>
<name>A0A5J4X616_9EUKA</name>
<feature type="repeat" description="WD" evidence="1">
    <location>
        <begin position="634"/>
        <end position="665"/>
    </location>
</feature>
<gene>
    <name evidence="3" type="ORF">EZS28_002194</name>
</gene>
<proteinExistence type="predicted"/>